<dbReference type="GeneID" id="105347644"/>
<dbReference type="RefSeq" id="XP_034330226.1">
    <property type="nucleotide sequence ID" value="XM_034474335.2"/>
</dbReference>
<reference evidence="20" key="1">
    <citation type="submission" date="2022-08" db="UniProtKB">
        <authorList>
            <consortium name="EnsemblMetazoa"/>
        </authorList>
    </citation>
    <scope>IDENTIFICATION</scope>
    <source>
        <strain evidence="20">05x7-T-G4-1.051#20</strain>
    </source>
</reference>
<comment type="pathway">
    <text evidence="3">Nucleotide-sugar biosynthesis; UDP-alpha-D-xylose biosynthesis; UDP-alpha-D-xylose from UDP-alpha-D-glucuronate: step 1/1.</text>
</comment>
<dbReference type="Pfam" id="PF16363">
    <property type="entry name" value="GDP_Man_Dehyd"/>
    <property type="match status" value="1"/>
</dbReference>
<dbReference type="Gene3D" id="3.40.50.720">
    <property type="entry name" value="NAD(P)-binding Rossmann-like Domain"/>
    <property type="match status" value="1"/>
</dbReference>
<dbReference type="PANTHER" id="PTHR43078:SF6">
    <property type="entry name" value="UDP-GLUCURONIC ACID DECARBOXYLASE 1"/>
    <property type="match status" value="1"/>
</dbReference>
<dbReference type="GO" id="GO:0070403">
    <property type="term" value="F:NAD+ binding"/>
    <property type="evidence" value="ECO:0007669"/>
    <property type="project" value="InterPro"/>
</dbReference>
<evidence type="ECO:0000256" key="11">
    <source>
        <dbReference type="ARBA" id="ARBA00023027"/>
    </source>
</evidence>
<evidence type="ECO:0000256" key="15">
    <source>
        <dbReference type="ARBA" id="ARBA00023239"/>
    </source>
</evidence>
<dbReference type="AlphaFoldDB" id="A0A8W8IFL0"/>
<evidence type="ECO:0000256" key="17">
    <source>
        <dbReference type="ARBA" id="ARBA00049410"/>
    </source>
</evidence>
<evidence type="ECO:0000256" key="8">
    <source>
        <dbReference type="ARBA" id="ARBA00022793"/>
    </source>
</evidence>
<keyword evidence="14" id="KW-0325">Glycoprotein</keyword>
<accession>A0A8W8IFL0</accession>
<evidence type="ECO:0000256" key="7">
    <source>
        <dbReference type="ARBA" id="ARBA00022692"/>
    </source>
</evidence>
<keyword evidence="13 18" id="KW-0472">Membrane</keyword>
<dbReference type="GO" id="GO:0032580">
    <property type="term" value="C:Golgi cisterna membrane"/>
    <property type="evidence" value="ECO:0007669"/>
    <property type="project" value="UniProtKB-SubCell"/>
</dbReference>
<dbReference type="Gene3D" id="3.90.25.10">
    <property type="entry name" value="UDP-galactose 4-epimerase, domain 1"/>
    <property type="match status" value="1"/>
</dbReference>
<feature type="transmembrane region" description="Helical" evidence="18">
    <location>
        <begin position="30"/>
        <end position="48"/>
    </location>
</feature>
<comment type="catalytic activity">
    <reaction evidence="17">
        <text>UDP-alpha-D-glucuronate + H(+) = UDP-alpha-D-xylose + CO2</text>
        <dbReference type="Rhea" id="RHEA:23916"/>
        <dbReference type="ChEBI" id="CHEBI:15378"/>
        <dbReference type="ChEBI" id="CHEBI:16526"/>
        <dbReference type="ChEBI" id="CHEBI:57632"/>
        <dbReference type="ChEBI" id="CHEBI:58052"/>
        <dbReference type="EC" id="4.1.1.35"/>
    </reaction>
    <physiologicalReaction direction="left-to-right" evidence="17">
        <dbReference type="Rhea" id="RHEA:23917"/>
    </physiologicalReaction>
</comment>
<sequence length="423" mass="48432">MIINTTHPDTARYGLPACWRMIYLNRKLRMKSIVVVCGLVIGILIWLSRGSNSTKTDFTRLLNGTGYKEIYNEITALKERVGQLERQNKIYPDVKFLNYKDRKRILISGGAGFVGSHLVDRLMLEGHEVTVVDNFFTGRKRNVEHWIGHENFELMNHDIVNPLFIEVDQIYHLASPASPPNYMYNPVKTIKTNTLGTNNMLGLTKRVRGRLLMASTSEVYGDPEVHPQPEEYWGNVNPIGPRACYDEGKRVSETMCYAYAKQDGVEVRVARIFNTFGPRMHMNDGRVVSNFILQALQGQNITVYGSGEQTRSFQYVSDLVDGLIRLMNSNYSQPINIGNPEEHTIMDFATIIKDLVGGSSKIVNKPAMQDDPKKRKPDITKAKKYLQWSPQVPMMEGIRKTIDYFRNELKRTRHSQRNIQLPD</sequence>
<name>A0A8W8IFL0_MAGGI</name>
<evidence type="ECO:0000313" key="21">
    <source>
        <dbReference type="Proteomes" id="UP000005408"/>
    </source>
</evidence>
<evidence type="ECO:0000313" key="20">
    <source>
        <dbReference type="EnsemblMetazoa" id="G14010.1:cds"/>
    </source>
</evidence>
<dbReference type="EC" id="4.1.1.35" evidence="5"/>
<evidence type="ECO:0000256" key="3">
    <source>
        <dbReference type="ARBA" id="ARBA00005100"/>
    </source>
</evidence>
<keyword evidence="9" id="KW-0735">Signal-anchor</keyword>
<keyword evidence="21" id="KW-1185">Reference proteome</keyword>
<evidence type="ECO:0000259" key="19">
    <source>
        <dbReference type="Pfam" id="PF16363"/>
    </source>
</evidence>
<dbReference type="Proteomes" id="UP000005408">
    <property type="component" value="Unassembled WGS sequence"/>
</dbReference>
<dbReference type="EnsemblMetazoa" id="G14010.1">
    <property type="protein sequence ID" value="G14010.1:cds"/>
    <property type="gene ID" value="G14010"/>
</dbReference>
<evidence type="ECO:0000256" key="1">
    <source>
        <dbReference type="ARBA" id="ARBA00001911"/>
    </source>
</evidence>
<keyword evidence="15" id="KW-0456">Lyase</keyword>
<dbReference type="FunFam" id="3.40.50.720:FF:000065">
    <property type="entry name" value="UDP-glucuronic acid decarboxylase 1"/>
    <property type="match status" value="1"/>
</dbReference>
<evidence type="ECO:0000256" key="14">
    <source>
        <dbReference type="ARBA" id="ARBA00023180"/>
    </source>
</evidence>
<evidence type="ECO:0000256" key="9">
    <source>
        <dbReference type="ARBA" id="ARBA00022968"/>
    </source>
</evidence>
<keyword evidence="8" id="KW-0210">Decarboxylase</keyword>
<keyword evidence="12" id="KW-0333">Golgi apparatus</keyword>
<dbReference type="GO" id="GO:0048040">
    <property type="term" value="F:UDP-glucuronate decarboxylase activity"/>
    <property type="evidence" value="ECO:0007669"/>
    <property type="project" value="UniProtKB-EC"/>
</dbReference>
<dbReference type="InterPro" id="IPR036291">
    <property type="entry name" value="NAD(P)-bd_dom_sf"/>
</dbReference>
<dbReference type="InterPro" id="IPR044516">
    <property type="entry name" value="UXS-like"/>
</dbReference>
<comment type="similarity">
    <text evidence="4">Belongs to the NAD(P)-dependent epimerase/dehydratase family. UDP-glucuronic acid decarboxylase subfamily.</text>
</comment>
<evidence type="ECO:0000256" key="10">
    <source>
        <dbReference type="ARBA" id="ARBA00022989"/>
    </source>
</evidence>
<organism evidence="20 21">
    <name type="scientific">Magallana gigas</name>
    <name type="common">Pacific oyster</name>
    <name type="synonym">Crassostrea gigas</name>
    <dbReference type="NCBI Taxonomy" id="29159"/>
    <lineage>
        <taxon>Eukaryota</taxon>
        <taxon>Metazoa</taxon>
        <taxon>Spiralia</taxon>
        <taxon>Lophotrochozoa</taxon>
        <taxon>Mollusca</taxon>
        <taxon>Bivalvia</taxon>
        <taxon>Autobranchia</taxon>
        <taxon>Pteriomorphia</taxon>
        <taxon>Ostreida</taxon>
        <taxon>Ostreoidea</taxon>
        <taxon>Ostreidae</taxon>
        <taxon>Magallana</taxon>
    </lineage>
</organism>
<evidence type="ECO:0000256" key="18">
    <source>
        <dbReference type="SAM" id="Phobius"/>
    </source>
</evidence>
<dbReference type="PANTHER" id="PTHR43078">
    <property type="entry name" value="UDP-GLUCURONIC ACID DECARBOXYLASE-RELATED"/>
    <property type="match status" value="1"/>
</dbReference>
<protein>
    <recommendedName>
        <fullName evidence="6">UDP-glucuronic acid decarboxylase 1</fullName>
        <ecNumber evidence="5">4.1.1.35</ecNumber>
    </recommendedName>
    <alternativeName>
        <fullName evidence="16">UDP-glucuronate decarboxylase 1</fullName>
    </alternativeName>
</protein>
<comment type="subcellular location">
    <subcellularLocation>
        <location evidence="2">Golgi apparatus</location>
        <location evidence="2">Golgi stack membrane</location>
        <topology evidence="2">Single-pass type II membrane protein</topology>
    </subcellularLocation>
</comment>
<keyword evidence="11" id="KW-0520">NAD</keyword>
<keyword evidence="7 18" id="KW-0812">Transmembrane</keyword>
<dbReference type="KEGG" id="crg:105347644"/>
<dbReference type="CDD" id="cd05230">
    <property type="entry name" value="UGD_SDR_e"/>
    <property type="match status" value="1"/>
</dbReference>
<evidence type="ECO:0000256" key="12">
    <source>
        <dbReference type="ARBA" id="ARBA00023034"/>
    </source>
</evidence>
<keyword evidence="10 18" id="KW-1133">Transmembrane helix</keyword>
<dbReference type="InterPro" id="IPR016040">
    <property type="entry name" value="NAD(P)-bd_dom"/>
</dbReference>
<dbReference type="GO" id="GO:0042732">
    <property type="term" value="P:D-xylose metabolic process"/>
    <property type="evidence" value="ECO:0007669"/>
    <property type="project" value="InterPro"/>
</dbReference>
<evidence type="ECO:0000256" key="16">
    <source>
        <dbReference type="ARBA" id="ARBA00031585"/>
    </source>
</evidence>
<comment type="cofactor">
    <cofactor evidence="1">
        <name>NAD(+)</name>
        <dbReference type="ChEBI" id="CHEBI:57540"/>
    </cofactor>
</comment>
<dbReference type="SUPFAM" id="SSF51735">
    <property type="entry name" value="NAD(P)-binding Rossmann-fold domains"/>
    <property type="match status" value="1"/>
</dbReference>
<evidence type="ECO:0000256" key="2">
    <source>
        <dbReference type="ARBA" id="ARBA00004447"/>
    </source>
</evidence>
<proteinExistence type="inferred from homology"/>
<evidence type="ECO:0000256" key="13">
    <source>
        <dbReference type="ARBA" id="ARBA00023136"/>
    </source>
</evidence>
<evidence type="ECO:0000256" key="6">
    <source>
        <dbReference type="ARBA" id="ARBA00018816"/>
    </source>
</evidence>
<evidence type="ECO:0000256" key="4">
    <source>
        <dbReference type="ARBA" id="ARBA00007505"/>
    </source>
</evidence>
<feature type="domain" description="NAD(P)-binding" evidence="19">
    <location>
        <begin position="106"/>
        <end position="401"/>
    </location>
</feature>
<evidence type="ECO:0000256" key="5">
    <source>
        <dbReference type="ARBA" id="ARBA00012290"/>
    </source>
</evidence>